<keyword evidence="4" id="KW-1185">Reference proteome</keyword>
<feature type="domain" description="DUF1707" evidence="2">
    <location>
        <begin position="12"/>
        <end position="64"/>
    </location>
</feature>
<keyword evidence="1" id="KW-0472">Membrane</keyword>
<evidence type="ECO:0000256" key="1">
    <source>
        <dbReference type="SAM" id="Phobius"/>
    </source>
</evidence>
<dbReference type="EMBL" id="CP115668">
    <property type="protein sequence ID" value="WCC79125.1"/>
    <property type="molecule type" value="Genomic_DNA"/>
</dbReference>
<evidence type="ECO:0000313" key="3">
    <source>
        <dbReference type="EMBL" id="WCC79125.1"/>
    </source>
</evidence>
<dbReference type="InterPro" id="IPR012551">
    <property type="entry name" value="DUF1707_SHOCT-like"/>
</dbReference>
<dbReference type="RefSeq" id="WP_271417331.1">
    <property type="nucleotide sequence ID" value="NZ_CP115668.1"/>
</dbReference>
<gene>
    <name evidence="3" type="ORF">O6R08_06050</name>
</gene>
<protein>
    <submittedName>
        <fullName evidence="3">DUF1707 domain-containing protein</fullName>
    </submittedName>
</protein>
<proteinExistence type="predicted"/>
<sequence>MSTAWHPDDSSLRVTNEQRERVVDHINDAYAHAVIDDAERERRIETALLARTRSELDQSYRGMPSFKPSVPEAIRAPLPQVPAERPTTGVGLCALSGLVSGPFGPAIGVAVTRQGTWARKMVRRQFISQVVFFVLLGFFGVFATPGFSGNTKALGLVGMMWVTVTIIQAIRGFQGRDH</sequence>
<reference evidence="3 4" key="1">
    <citation type="submission" date="2023-01" db="EMBL/GenBank/DDBJ databases">
        <authorList>
            <person name="Lee S.H."/>
            <person name="Jung H.S."/>
            <person name="Yun J.U."/>
        </authorList>
    </citation>
    <scope>NUCLEOTIDE SEQUENCE [LARGE SCALE GENOMIC DNA]</scope>
    <source>
        <strain evidence="3 4">CBA3108</strain>
    </source>
</reference>
<evidence type="ECO:0000313" key="4">
    <source>
        <dbReference type="Proteomes" id="UP001212097"/>
    </source>
</evidence>
<organism evidence="3 4">
    <name type="scientific">Cutibacterium equinum</name>
    <dbReference type="NCBI Taxonomy" id="3016342"/>
    <lineage>
        <taxon>Bacteria</taxon>
        <taxon>Bacillati</taxon>
        <taxon>Actinomycetota</taxon>
        <taxon>Actinomycetes</taxon>
        <taxon>Propionibacteriales</taxon>
        <taxon>Propionibacteriaceae</taxon>
        <taxon>Cutibacterium</taxon>
    </lineage>
</organism>
<feature type="transmembrane region" description="Helical" evidence="1">
    <location>
        <begin position="153"/>
        <end position="173"/>
    </location>
</feature>
<keyword evidence="1" id="KW-1133">Transmembrane helix</keyword>
<feature type="transmembrane region" description="Helical" evidence="1">
    <location>
        <begin position="126"/>
        <end position="147"/>
    </location>
</feature>
<reference evidence="3 4" key="2">
    <citation type="submission" date="2023-06" db="EMBL/GenBank/DDBJ databases">
        <title>The Gram-positive Non-spore-bearing Anaerobic Bacilli of Human Feces.</title>
        <authorList>
            <person name="Eggerth A.H."/>
        </authorList>
    </citation>
    <scope>NUCLEOTIDE SEQUENCE [LARGE SCALE GENOMIC DNA]</scope>
    <source>
        <strain evidence="3 4">CBA3108</strain>
    </source>
</reference>
<dbReference type="Pfam" id="PF08044">
    <property type="entry name" value="DUF1707"/>
    <property type="match status" value="1"/>
</dbReference>
<keyword evidence="1" id="KW-0812">Transmembrane</keyword>
<evidence type="ECO:0000259" key="2">
    <source>
        <dbReference type="Pfam" id="PF08044"/>
    </source>
</evidence>
<name>A0ABY7QWM5_9ACTN</name>
<accession>A0ABY7QWM5</accession>
<dbReference type="Proteomes" id="UP001212097">
    <property type="component" value="Chromosome"/>
</dbReference>